<dbReference type="EMBL" id="BX572596">
    <property type="protein sequence ID" value="CAE26487.1"/>
    <property type="molecule type" value="Genomic_DNA"/>
</dbReference>
<sequence length="103" mass="11274">MQPPRLRAGPMGDAPPFGPAHRFQLPIEKVSLAEGSARPIGARHRVGPQRRQLGAVRVGEHRRAGDLKLLIHASGRAEGPPHHGDAHQASSQYEQRRHRPTSP</sequence>
<evidence type="ECO:0000256" key="1">
    <source>
        <dbReference type="SAM" id="MobiDB-lite"/>
    </source>
</evidence>
<evidence type="ECO:0000313" key="2">
    <source>
        <dbReference type="EMBL" id="CAE26487.1"/>
    </source>
</evidence>
<protein>
    <submittedName>
        <fullName evidence="2">Uncharacterized protein</fullName>
    </submittedName>
</protein>
<name>Q6NAY6_RHOPA</name>
<reference evidence="2" key="1">
    <citation type="journal article" date="2004" name="Nat. Biotechnol.">
        <title>Complete genome sequence of the metabolically versatile photosynthetic bacterium Rhodopseudomonas palustris.</title>
        <authorList>
            <person name="Larimer F.W."/>
            <person name="Chain P."/>
            <person name="Hauser L."/>
            <person name="Lamerdin J."/>
            <person name="Malfatti S."/>
            <person name="Do L."/>
            <person name="Land M.L."/>
            <person name="Pelletier D.A."/>
            <person name="Beatty J.T."/>
            <person name="Lang A.S."/>
            <person name="Tabita F.R."/>
            <person name="Gibson J.L."/>
            <person name="Hanson T.E."/>
            <person name="Bobst C."/>
            <person name="Torres J.L."/>
            <person name="Peres C."/>
            <person name="Harrison F.H."/>
            <person name="Gibson J."/>
            <person name="Harwood C.S."/>
        </authorList>
    </citation>
    <scope>NUCLEOTIDE SEQUENCE [LARGE SCALE GENOMIC DNA]</scope>
    <source>
        <strain evidence="2">CGA009</strain>
    </source>
</reference>
<proteinExistence type="predicted"/>
<organism evidence="2">
    <name type="scientific">Rhodopseudomonas palustris (strain ATCC BAA-98 / CGA009)</name>
    <dbReference type="NCBI Taxonomy" id="258594"/>
    <lineage>
        <taxon>Bacteria</taxon>
        <taxon>Pseudomonadati</taxon>
        <taxon>Pseudomonadota</taxon>
        <taxon>Alphaproteobacteria</taxon>
        <taxon>Hyphomicrobiales</taxon>
        <taxon>Nitrobacteraceae</taxon>
        <taxon>Rhodopseudomonas</taxon>
    </lineage>
</organism>
<dbReference type="HOGENOM" id="CLU_2261658_0_0_5"/>
<accession>Q6NAY6</accession>
<feature type="region of interest" description="Disordered" evidence="1">
    <location>
        <begin position="73"/>
        <end position="103"/>
    </location>
</feature>
<gene>
    <name evidence="2" type="ordered locus">RPA1044</name>
</gene>
<feature type="region of interest" description="Disordered" evidence="1">
    <location>
        <begin position="1"/>
        <end position="21"/>
    </location>
</feature>
<dbReference type="AlphaFoldDB" id="Q6NAY6"/>